<evidence type="ECO:0000313" key="2">
    <source>
        <dbReference type="Proteomes" id="UP000245252"/>
    </source>
</evidence>
<reference evidence="1 2" key="1">
    <citation type="submission" date="2018-05" db="EMBL/GenBank/DDBJ databases">
        <title>The draft genome of strain NS-104.</title>
        <authorList>
            <person name="Hang P."/>
            <person name="Jiang J."/>
        </authorList>
    </citation>
    <scope>NUCLEOTIDE SEQUENCE [LARGE SCALE GENOMIC DNA]</scope>
    <source>
        <strain evidence="1 2">NS-104</strain>
    </source>
</reference>
<accession>A0A2U2DVC9</accession>
<comment type="caution">
    <text evidence="1">The sequence shown here is derived from an EMBL/GenBank/DDBJ whole genome shotgun (WGS) entry which is preliminary data.</text>
</comment>
<evidence type="ECO:0000313" key="1">
    <source>
        <dbReference type="EMBL" id="PWE57283.1"/>
    </source>
</evidence>
<protein>
    <submittedName>
        <fullName evidence="1">Uncharacterized protein</fullName>
    </submittedName>
</protein>
<dbReference type="Proteomes" id="UP000245252">
    <property type="component" value="Unassembled WGS sequence"/>
</dbReference>
<gene>
    <name evidence="1" type="ORF">DEM27_06500</name>
</gene>
<dbReference type="EMBL" id="QFBC01000002">
    <property type="protein sequence ID" value="PWE57283.1"/>
    <property type="molecule type" value="Genomic_DNA"/>
</dbReference>
<organism evidence="1 2">
    <name type="scientific">Metarhizobium album</name>
    <dbReference type="NCBI Taxonomy" id="2182425"/>
    <lineage>
        <taxon>Bacteria</taxon>
        <taxon>Pseudomonadati</taxon>
        <taxon>Pseudomonadota</taxon>
        <taxon>Alphaproteobacteria</taxon>
        <taxon>Hyphomicrobiales</taxon>
        <taxon>Rhizobiaceae</taxon>
        <taxon>Metarhizobium</taxon>
    </lineage>
</organism>
<keyword evidence="2" id="KW-1185">Reference proteome</keyword>
<proteinExistence type="predicted"/>
<dbReference type="AlphaFoldDB" id="A0A2U2DVC9"/>
<sequence length="78" mass="8486">MAPTLKVDAVVTEMPEVRSFLERLTGPAMQQAAARGLTEHAHEQRRQSITASIRFFLILGSGFGQDRVATMSGPMAGR</sequence>
<name>A0A2U2DVC9_9HYPH</name>